<evidence type="ECO:0000256" key="2">
    <source>
        <dbReference type="SAM" id="SignalP"/>
    </source>
</evidence>
<feature type="domain" description="Autotransporter" evidence="3">
    <location>
        <begin position="681"/>
        <end position="957"/>
    </location>
</feature>
<dbReference type="GO" id="GO:0019867">
    <property type="term" value="C:outer membrane"/>
    <property type="evidence" value="ECO:0007669"/>
    <property type="project" value="InterPro"/>
</dbReference>
<name>A0A2S4MCN8_9HYPH</name>
<dbReference type="InterPro" id="IPR005546">
    <property type="entry name" value="Autotransporte_beta"/>
</dbReference>
<evidence type="ECO:0000313" key="4">
    <source>
        <dbReference type="EMBL" id="POR52506.1"/>
    </source>
</evidence>
<dbReference type="SUPFAM" id="SSF51126">
    <property type="entry name" value="Pectin lyase-like"/>
    <property type="match status" value="1"/>
</dbReference>
<dbReference type="NCBIfam" id="TIGR02601">
    <property type="entry name" value="autotrns_rpt"/>
    <property type="match status" value="1"/>
</dbReference>
<dbReference type="SUPFAM" id="SSF103515">
    <property type="entry name" value="Autotransporter"/>
    <property type="match status" value="1"/>
</dbReference>
<dbReference type="InterPro" id="IPR006315">
    <property type="entry name" value="OM_autotransptr_brl_dom"/>
</dbReference>
<accession>A0A2S4MCN8</accession>
<feature type="signal peptide" evidence="2">
    <location>
        <begin position="1"/>
        <end position="34"/>
    </location>
</feature>
<dbReference type="AlphaFoldDB" id="A0A2S4MCN8"/>
<evidence type="ECO:0000313" key="5">
    <source>
        <dbReference type="Proteomes" id="UP000236919"/>
    </source>
</evidence>
<dbReference type="PROSITE" id="PS51208">
    <property type="entry name" value="AUTOTRANSPORTER"/>
    <property type="match status" value="1"/>
</dbReference>
<dbReference type="Pfam" id="PF03797">
    <property type="entry name" value="Autotransporter"/>
    <property type="match status" value="1"/>
</dbReference>
<dbReference type="InterPro" id="IPR013425">
    <property type="entry name" value="Autotrns_rpt"/>
</dbReference>
<feature type="chain" id="PRO_5015552849" evidence="2">
    <location>
        <begin position="35"/>
        <end position="957"/>
    </location>
</feature>
<keyword evidence="1 2" id="KW-0732">Signal</keyword>
<keyword evidence="5" id="KW-1185">Reference proteome</keyword>
<dbReference type="Pfam" id="PF12951">
    <property type="entry name" value="PATR"/>
    <property type="match status" value="2"/>
</dbReference>
<dbReference type="EMBL" id="PQFZ01000005">
    <property type="protein sequence ID" value="POR52506.1"/>
    <property type="molecule type" value="Genomic_DNA"/>
</dbReference>
<reference evidence="4 5" key="1">
    <citation type="submission" date="2018-01" db="EMBL/GenBank/DDBJ databases">
        <title>Genomic Encyclopedia of Type Strains, Phase III (KMG-III): the genomes of soil and plant-associated and newly described type strains.</title>
        <authorList>
            <person name="Whitman W."/>
        </authorList>
    </citation>
    <scope>NUCLEOTIDE SEQUENCE [LARGE SCALE GENOMIC DNA]</scope>
    <source>
        <strain evidence="4 5">1131</strain>
    </source>
</reference>
<gene>
    <name evidence="4" type="ORF">CYD53_105171</name>
</gene>
<dbReference type="NCBIfam" id="TIGR01414">
    <property type="entry name" value="autotrans_barl"/>
    <property type="match status" value="1"/>
</dbReference>
<dbReference type="SMART" id="SM00869">
    <property type="entry name" value="Autotransporter"/>
    <property type="match status" value="1"/>
</dbReference>
<dbReference type="InterPro" id="IPR011050">
    <property type="entry name" value="Pectin_lyase_fold/virulence"/>
</dbReference>
<dbReference type="Proteomes" id="UP000236919">
    <property type="component" value="Unassembled WGS sequence"/>
</dbReference>
<comment type="caution">
    <text evidence="4">The sequence shown here is derived from an EMBL/GenBank/DDBJ whole genome shotgun (WGS) entry which is preliminary data.</text>
</comment>
<protein>
    <submittedName>
        <fullName evidence="4">Outer membrane autotransporter protein</fullName>
    </submittedName>
</protein>
<organism evidence="4 5">
    <name type="scientific">Bosea psychrotolerans</name>
    <dbReference type="NCBI Taxonomy" id="1871628"/>
    <lineage>
        <taxon>Bacteria</taxon>
        <taxon>Pseudomonadati</taxon>
        <taxon>Pseudomonadota</taxon>
        <taxon>Alphaproteobacteria</taxon>
        <taxon>Hyphomicrobiales</taxon>
        <taxon>Boseaceae</taxon>
        <taxon>Bosea</taxon>
    </lineage>
</organism>
<evidence type="ECO:0000256" key="1">
    <source>
        <dbReference type="ARBA" id="ARBA00022729"/>
    </source>
</evidence>
<evidence type="ECO:0000259" key="3">
    <source>
        <dbReference type="PROSITE" id="PS51208"/>
    </source>
</evidence>
<sequence>MSGAAGMKYLGKARLLAGASCAALALACGLPAMAATYTASTDAELRGRIAQANADGDPTSTIVLTASFTTATASLPAPTKPITIDTGSFTLSVIGSTGATAGNPINILGVAGLGDSFTLQGNFKGGDAQAATAGSGIQARLNSSVINLGTIQGGNSTGGAGGTGVDIGGTGTVNTLVNQGTIRGGTGATVGGAGLNVRANTSSIVNMGTIEGGSGAAAVQGNATITLTNSGTIQGGAGAVAIVPTAASANLLLTNSGAIRAGAGQADAIRLAAGSTGLIDLELQAGSVIEGNVVANATGTSDILRLGGTGTASFDVSAIGAAAQYRNFDSFIKTGTGTWSLTGTGTATTNWQINQGTLQIGNGGTSGSVIGSITTGSAGTLAFNRSDAFAFDNLVLGNGTLRQIGSGTTILTADNAAFAGTTLVEAGTLSVNGVLGGTVTVLGGRLQGTGTVGATTIATGGTIAPGNSIGTLTVNGAYLQAAGSTYQVEIDPATVTSDLIRVNGAATLASGAAFTVVNYTGATLLAGQRYTILTSTGGLTGSYGSGDFAMTPFLSLRDSYDANNAYLTVIQTRSVASAGATGNQAETGRGVDSLPAGNSIQTGMINQPTLDSARTALDQISGEIHASAKTALIDESWLLRAAVNDRLRAAFGGVGAAPMATLNYGFAADLAPSVKGPMPTLNADRFAVWGQGYGSWGRSDSDGNAARLTHSTGGFLLGTDAALFDTLRIGAVAGYSRSTFDVNSRFSSGESDNYHLGLYAGGRWGALSLRTGASYSWHDVETSRTVVSSAFGSNLRAGYDAGTAQIFGELGYRVDVGKLAFEPFAGLAYVNLHSDGFSETGGSAALTARGDDTSLGYSTLGLRASTSFSLQGMDLSLRGGLAWRHAFGDVDPTTTLAFAGSSAFSIAGIPIARDAAVVEAGLDLAIGKNATLGLAYTGQLAQDTQDHAFKGVLAVRF</sequence>
<dbReference type="InterPro" id="IPR036709">
    <property type="entry name" value="Autotransporte_beta_dom_sf"/>
</dbReference>
<proteinExistence type="predicted"/>
<dbReference type="Gene3D" id="2.40.128.130">
    <property type="entry name" value="Autotransporter beta-domain"/>
    <property type="match status" value="1"/>
</dbReference>